<accession>A0A1B6E4F0</accession>
<dbReference type="CDD" id="cd03672">
    <property type="entry name" value="NUDIX_Dcp2p_Nudt20"/>
    <property type="match status" value="1"/>
</dbReference>
<comment type="similarity">
    <text evidence="5">Belongs to the Nudix hydrolase family. DCP2 subfamily.</text>
</comment>
<dbReference type="FunFam" id="1.10.10.1050:FF:000001">
    <property type="entry name" value="M7GpppN-mRNA hydrolase isoform 2"/>
    <property type="match status" value="1"/>
</dbReference>
<dbReference type="GO" id="GO:0140933">
    <property type="term" value="F:5'-(N(7)-methylguanosine 5'-triphospho)-[mRNA] hydrolase activity"/>
    <property type="evidence" value="ECO:0007669"/>
    <property type="project" value="UniProtKB-EC"/>
</dbReference>
<evidence type="ECO:0000313" key="19">
    <source>
        <dbReference type="EMBL" id="JAS32784.1"/>
    </source>
</evidence>
<gene>
    <name evidence="19" type="ORF">g.8360</name>
</gene>
<keyword evidence="6" id="KW-0963">Cytoplasm</keyword>
<comment type="function">
    <text evidence="14">Decapping metalloenzyme that catalyzes the cleavage of the cap structure on mRNAs. Removes the 7-methyl guanine cap structure from mRNA molecules, yielding a 5'-phosphorylated mRNA fragment and 7m-GDP. Necessary for the degradation of mRNAs, both in normal mRNA turnover and in nonsense-mediated mRNA decay. Plays a role in replication-dependent histone mRNA degradation. Has higher activity towards mRNAs that lack a poly(A) tail. Has no activity towards a cap structure lacking an RNA moiety. The presence of a N(6)-methyladenosine methylation at the second transcribed position of mRNAs (N(6),2'-O-dimethyladenosine cap; m6A(m)) provides resistance to DCP2-mediated decapping. Blocks autophagy in nutrient-rich conditions by repressing the expression of ATG-related genes through degradation of their transcripts.</text>
</comment>
<dbReference type="GO" id="GO:0000184">
    <property type="term" value="P:nuclear-transcribed mRNA catabolic process, nonsense-mediated decay"/>
    <property type="evidence" value="ECO:0007669"/>
    <property type="project" value="InterPro"/>
</dbReference>
<evidence type="ECO:0000256" key="8">
    <source>
        <dbReference type="ARBA" id="ARBA00022723"/>
    </source>
</evidence>
<evidence type="ECO:0000256" key="14">
    <source>
        <dbReference type="ARBA" id="ARBA00060003"/>
    </source>
</evidence>
<feature type="domain" description="Nudix hydrolase" evidence="18">
    <location>
        <begin position="109"/>
        <end position="240"/>
    </location>
</feature>
<dbReference type="Pfam" id="PF00293">
    <property type="entry name" value="NUDIX"/>
    <property type="match status" value="1"/>
</dbReference>
<evidence type="ECO:0000256" key="2">
    <source>
        <dbReference type="ARBA" id="ARBA00001946"/>
    </source>
</evidence>
<dbReference type="PROSITE" id="PS51462">
    <property type="entry name" value="NUDIX"/>
    <property type="match status" value="1"/>
</dbReference>
<evidence type="ECO:0000256" key="4">
    <source>
        <dbReference type="ARBA" id="ARBA00004201"/>
    </source>
</evidence>
<sequence length="387" mass="45096">MENIKEIPREVTFEHSIPIDILDDLCSRFIINVPEEERKDFVRICFQIELAHWFYLDFYCADNNEEIPCKLKPCGIKEFVTHIFQHIPALKQYTNNLDKIFESWREYKQAVPTFGAILLNQDLTHVLLVQSYWAKSSWGFPKGKINQDEEPSHCAVREVLEETGFDITNLIDPNEFIESTVNDQVLRLYIIGGIQQDTKFHPRTRNEIKAVEWFSMADLPASKKDMTTKAKIGVGPNAFFMVLPFVKKIRRWIAENQLKGSTVRRQRYKSMGDLELSCNVPNSKPKKQNQFSLSLQSDIEDFNKFQSQRAINACLSPPNQSRNGRKERKPCFKRKLFNNNSDAEKNKPRSNNGIKNVSPRTILANNFSCQSWLNFKFDRLAIMEAWT</sequence>
<dbReference type="Gene3D" id="1.10.10.1050">
    <property type="entry name" value="Dcp2, box A domain"/>
    <property type="match status" value="1"/>
</dbReference>
<reference evidence="19" key="1">
    <citation type="submission" date="2015-12" db="EMBL/GenBank/DDBJ databases">
        <title>De novo transcriptome assembly of four potential Pierce s Disease insect vectors from Arizona vineyards.</title>
        <authorList>
            <person name="Tassone E.E."/>
        </authorList>
    </citation>
    <scope>NUCLEOTIDE SEQUENCE</scope>
</reference>
<evidence type="ECO:0000256" key="12">
    <source>
        <dbReference type="ARBA" id="ARBA00023242"/>
    </source>
</evidence>
<dbReference type="GO" id="GO:0030145">
    <property type="term" value="F:manganese ion binding"/>
    <property type="evidence" value="ECO:0007669"/>
    <property type="project" value="InterPro"/>
</dbReference>
<feature type="region of interest" description="Disordered" evidence="17">
    <location>
        <begin position="314"/>
        <end position="357"/>
    </location>
</feature>
<dbReference type="GO" id="GO:0000290">
    <property type="term" value="P:deadenylation-dependent decapping of nuclear-transcribed mRNA"/>
    <property type="evidence" value="ECO:0007669"/>
    <property type="project" value="InterPro"/>
</dbReference>
<evidence type="ECO:0000256" key="6">
    <source>
        <dbReference type="ARBA" id="ARBA00022490"/>
    </source>
</evidence>
<evidence type="ECO:0000259" key="18">
    <source>
        <dbReference type="PROSITE" id="PS51462"/>
    </source>
</evidence>
<dbReference type="GO" id="GO:0005634">
    <property type="term" value="C:nucleus"/>
    <property type="evidence" value="ECO:0007669"/>
    <property type="project" value="UniProtKB-SubCell"/>
</dbReference>
<dbReference type="Pfam" id="PF05026">
    <property type="entry name" value="DCP2"/>
    <property type="match status" value="1"/>
</dbReference>
<evidence type="ECO:0000256" key="5">
    <source>
        <dbReference type="ARBA" id="ARBA00005279"/>
    </source>
</evidence>
<evidence type="ECO:0000256" key="3">
    <source>
        <dbReference type="ARBA" id="ARBA00004123"/>
    </source>
</evidence>
<dbReference type="PANTHER" id="PTHR23114:SF17">
    <property type="entry name" value="M7GPPPN-MRNA HYDROLASE"/>
    <property type="match status" value="1"/>
</dbReference>
<keyword evidence="7" id="KW-0597">Phosphoprotein</keyword>
<evidence type="ECO:0000256" key="11">
    <source>
        <dbReference type="ARBA" id="ARBA00023211"/>
    </source>
</evidence>
<dbReference type="SUPFAM" id="SSF140586">
    <property type="entry name" value="Dcp2 domain-like"/>
    <property type="match status" value="1"/>
</dbReference>
<proteinExistence type="inferred from homology"/>
<evidence type="ECO:0000256" key="13">
    <source>
        <dbReference type="ARBA" id="ARBA00047661"/>
    </source>
</evidence>
<dbReference type="SUPFAM" id="SSF55811">
    <property type="entry name" value="Nudix"/>
    <property type="match status" value="1"/>
</dbReference>
<dbReference type="InterPro" id="IPR000086">
    <property type="entry name" value="NUDIX_hydrolase_dom"/>
</dbReference>
<keyword evidence="11" id="KW-0464">Manganese</keyword>
<organism evidence="19">
    <name type="scientific">Clastoptera arizonana</name>
    <name type="common">Arizona spittle bug</name>
    <dbReference type="NCBI Taxonomy" id="38151"/>
    <lineage>
        <taxon>Eukaryota</taxon>
        <taxon>Metazoa</taxon>
        <taxon>Ecdysozoa</taxon>
        <taxon>Arthropoda</taxon>
        <taxon>Hexapoda</taxon>
        <taxon>Insecta</taxon>
        <taxon>Pterygota</taxon>
        <taxon>Neoptera</taxon>
        <taxon>Paraneoptera</taxon>
        <taxon>Hemiptera</taxon>
        <taxon>Auchenorrhyncha</taxon>
        <taxon>Cercopoidea</taxon>
        <taxon>Clastopteridae</taxon>
        <taxon>Clastoptera</taxon>
    </lineage>
</organism>
<evidence type="ECO:0000256" key="7">
    <source>
        <dbReference type="ARBA" id="ARBA00022553"/>
    </source>
</evidence>
<evidence type="ECO:0000256" key="15">
    <source>
        <dbReference type="ARBA" id="ARBA00068566"/>
    </source>
</evidence>
<dbReference type="PROSITE" id="PS00893">
    <property type="entry name" value="NUDIX_BOX"/>
    <property type="match status" value="1"/>
</dbReference>
<comment type="catalytic activity">
    <reaction evidence="13">
        <text>a 5'-end (N(7)-methyl 5'-triphosphoguanosine)-ribonucleoside in mRNA + H2O = N(7)-methyl-GDP + a 5'-end phospho-ribonucleoside in mRNA + 2 H(+)</text>
        <dbReference type="Rhea" id="RHEA:67484"/>
        <dbReference type="Rhea" id="RHEA-COMP:15692"/>
        <dbReference type="Rhea" id="RHEA-COMP:17167"/>
        <dbReference type="ChEBI" id="CHEBI:15377"/>
        <dbReference type="ChEBI" id="CHEBI:15378"/>
        <dbReference type="ChEBI" id="CHEBI:63714"/>
        <dbReference type="ChEBI" id="CHEBI:138282"/>
        <dbReference type="ChEBI" id="CHEBI:156461"/>
        <dbReference type="EC" id="3.6.1.62"/>
    </reaction>
    <physiologicalReaction direction="left-to-right" evidence="13">
        <dbReference type="Rhea" id="RHEA:67485"/>
    </physiologicalReaction>
</comment>
<dbReference type="EMBL" id="GEDC01004514">
    <property type="protein sequence ID" value="JAS32784.1"/>
    <property type="molecule type" value="Transcribed_RNA"/>
</dbReference>
<dbReference type="AlphaFoldDB" id="A0A1B6E4F0"/>
<dbReference type="GO" id="GO:0000932">
    <property type="term" value="C:P-body"/>
    <property type="evidence" value="ECO:0007669"/>
    <property type="project" value="UniProtKB-SubCell"/>
</dbReference>
<comment type="subcellular location">
    <subcellularLocation>
        <location evidence="4">Cytoplasm</location>
        <location evidence="4">P-body</location>
    </subcellularLocation>
    <subcellularLocation>
        <location evidence="3">Nucleus</location>
    </subcellularLocation>
</comment>
<comment type="cofactor">
    <cofactor evidence="1">
        <name>Mn(2+)</name>
        <dbReference type="ChEBI" id="CHEBI:29035"/>
    </cofactor>
</comment>
<dbReference type="Gene3D" id="3.90.79.10">
    <property type="entry name" value="Nucleoside Triphosphate Pyrophosphohydrolase"/>
    <property type="match status" value="1"/>
</dbReference>
<keyword evidence="10" id="KW-0694">RNA-binding</keyword>
<feature type="compositionally biased region" description="Basic residues" evidence="17">
    <location>
        <begin position="323"/>
        <end position="336"/>
    </location>
</feature>
<comment type="cofactor">
    <cofactor evidence="2">
        <name>Mg(2+)</name>
        <dbReference type="ChEBI" id="CHEBI:18420"/>
    </cofactor>
</comment>
<dbReference type="SMART" id="SM01125">
    <property type="entry name" value="DCP2"/>
    <property type="match status" value="1"/>
</dbReference>
<dbReference type="InterPro" id="IPR044099">
    <property type="entry name" value="Dcp2_NUDIX"/>
</dbReference>
<keyword evidence="12" id="KW-0539">Nucleus</keyword>
<dbReference type="InterPro" id="IPR015797">
    <property type="entry name" value="NUDIX_hydrolase-like_dom_sf"/>
</dbReference>
<evidence type="ECO:0000256" key="1">
    <source>
        <dbReference type="ARBA" id="ARBA00001936"/>
    </source>
</evidence>
<dbReference type="FunFam" id="3.90.79.10:FF:000003">
    <property type="entry name" value="M7GpppN-mRNA hydrolase isoform 2"/>
    <property type="match status" value="1"/>
</dbReference>
<dbReference type="InterPro" id="IPR007722">
    <property type="entry name" value="DCP2_BoxA"/>
</dbReference>
<dbReference type="InterPro" id="IPR020084">
    <property type="entry name" value="NUDIX_hydrolase_CS"/>
</dbReference>
<keyword evidence="9" id="KW-0378">Hydrolase</keyword>
<evidence type="ECO:0000256" key="10">
    <source>
        <dbReference type="ARBA" id="ARBA00022884"/>
    </source>
</evidence>
<evidence type="ECO:0000256" key="9">
    <source>
        <dbReference type="ARBA" id="ARBA00022801"/>
    </source>
</evidence>
<dbReference type="InterPro" id="IPR036189">
    <property type="entry name" value="DCP2_BoxA_sf"/>
</dbReference>
<protein>
    <recommendedName>
        <fullName evidence="15">m7GpppN-mRNA hydrolase</fullName>
    </recommendedName>
    <alternativeName>
        <fullName evidence="16">mRNA-decapping enzyme 2</fullName>
    </alternativeName>
</protein>
<keyword evidence="8" id="KW-0479">Metal-binding</keyword>
<dbReference type="GO" id="GO:0003723">
    <property type="term" value="F:RNA binding"/>
    <property type="evidence" value="ECO:0007669"/>
    <property type="project" value="UniProtKB-KW"/>
</dbReference>
<evidence type="ECO:0000256" key="16">
    <source>
        <dbReference type="ARBA" id="ARBA00078183"/>
    </source>
</evidence>
<evidence type="ECO:0000256" key="17">
    <source>
        <dbReference type="SAM" id="MobiDB-lite"/>
    </source>
</evidence>
<dbReference type="PANTHER" id="PTHR23114">
    <property type="entry name" value="M7GPPPN-MRNA HYDROLASE"/>
    <property type="match status" value="1"/>
</dbReference>
<name>A0A1B6E4F0_9HEMI</name>